<accession>A0A4Y2HMV2</accession>
<organism evidence="1 2">
    <name type="scientific">Araneus ventricosus</name>
    <name type="common">Orbweaver spider</name>
    <name type="synonym">Epeira ventricosa</name>
    <dbReference type="NCBI Taxonomy" id="182803"/>
    <lineage>
        <taxon>Eukaryota</taxon>
        <taxon>Metazoa</taxon>
        <taxon>Ecdysozoa</taxon>
        <taxon>Arthropoda</taxon>
        <taxon>Chelicerata</taxon>
        <taxon>Arachnida</taxon>
        <taxon>Araneae</taxon>
        <taxon>Araneomorphae</taxon>
        <taxon>Entelegynae</taxon>
        <taxon>Araneoidea</taxon>
        <taxon>Araneidae</taxon>
        <taxon>Araneus</taxon>
    </lineage>
</organism>
<keyword evidence="2" id="KW-1185">Reference proteome</keyword>
<evidence type="ECO:0000313" key="2">
    <source>
        <dbReference type="Proteomes" id="UP000499080"/>
    </source>
</evidence>
<dbReference type="AlphaFoldDB" id="A0A4Y2HMV2"/>
<dbReference type="EMBL" id="BGPR01002032">
    <property type="protein sequence ID" value="GBM66540.1"/>
    <property type="molecule type" value="Genomic_DNA"/>
</dbReference>
<protein>
    <submittedName>
        <fullName evidence="1">Uncharacterized protein</fullName>
    </submittedName>
</protein>
<gene>
    <name evidence="1" type="ORF">AVEN_179164_1</name>
</gene>
<evidence type="ECO:0000313" key="1">
    <source>
        <dbReference type="EMBL" id="GBM66540.1"/>
    </source>
</evidence>
<name>A0A4Y2HMV2_ARAVE</name>
<dbReference type="Proteomes" id="UP000499080">
    <property type="component" value="Unassembled WGS sequence"/>
</dbReference>
<proteinExistence type="predicted"/>
<reference evidence="1 2" key="1">
    <citation type="journal article" date="2019" name="Sci. Rep.">
        <title>Orb-weaving spider Araneus ventricosus genome elucidates the spidroin gene catalogue.</title>
        <authorList>
            <person name="Kono N."/>
            <person name="Nakamura H."/>
            <person name="Ohtoshi R."/>
            <person name="Moran D.A.P."/>
            <person name="Shinohara A."/>
            <person name="Yoshida Y."/>
            <person name="Fujiwara M."/>
            <person name="Mori M."/>
            <person name="Tomita M."/>
            <person name="Arakawa K."/>
        </authorList>
    </citation>
    <scope>NUCLEOTIDE SEQUENCE [LARGE SCALE GENOMIC DNA]</scope>
</reference>
<sequence>MTHPVSKYKRTRLHFVVVPAEVRDFTLSIRERPKRLFKQKTMAVRISLRKIHPLSLSVIDFSLAARAFFVRVVRPDGLGEKGDFLRIRTVPAAIVVFEEGSEFPLSLKEELERSRILRSLYTIGLRNQRVKQRVLNYSFEI</sequence>
<comment type="caution">
    <text evidence="1">The sequence shown here is derived from an EMBL/GenBank/DDBJ whole genome shotgun (WGS) entry which is preliminary data.</text>
</comment>